<accession>A0AAD2FEU2</accession>
<evidence type="ECO:0000256" key="5">
    <source>
        <dbReference type="SAM" id="SignalP"/>
    </source>
</evidence>
<sequence>MARFFKAFQQLLVVMILVNVGILHRQCCVVFGFPSSASSSFAHSRSTTQSTASSWSNPAYTKRSYPRQTCYYYSSHETEIAAYTFAFASSHIGMSAIRRDLIDRIGKFAQGWVGTGTKLPDFWPGDEAGQEIFPTQEIAGRQLYRILYTTVSFTTLGMGFAAYLHSLSDDIIAAAMIPTFDKVAVYYAVASLSGGISIASLINPSPLSLVPVYEQGSDSNGNGNDAIGVTTNNNGIRRNDSKKLQAYGLTRITRHPLILPVVPWGLTTAMIMGGQLRDFLLFGILSVYAIAGCAAQDLRVTKEEGSVGTVFDPDESLQGFFRETSFWPFQAILDSRQSREETAKEINWIALVAGTGIGFKIEEAFVSFLQSFAEIPIS</sequence>
<keyword evidence="2" id="KW-0812">Transmembrane</keyword>
<dbReference type="AlphaFoldDB" id="A0AAD2FEU2"/>
<feature type="domain" description="NnrU" evidence="6">
    <location>
        <begin position="138"/>
        <end position="347"/>
    </location>
</feature>
<organism evidence="7 8">
    <name type="scientific">Cylindrotheca closterium</name>
    <dbReference type="NCBI Taxonomy" id="2856"/>
    <lineage>
        <taxon>Eukaryota</taxon>
        <taxon>Sar</taxon>
        <taxon>Stramenopiles</taxon>
        <taxon>Ochrophyta</taxon>
        <taxon>Bacillariophyta</taxon>
        <taxon>Bacillariophyceae</taxon>
        <taxon>Bacillariophycidae</taxon>
        <taxon>Bacillariales</taxon>
        <taxon>Bacillariaceae</taxon>
        <taxon>Cylindrotheca</taxon>
    </lineage>
</organism>
<protein>
    <recommendedName>
        <fullName evidence="6">NnrU domain-containing protein</fullName>
    </recommendedName>
</protein>
<comment type="subcellular location">
    <subcellularLocation>
        <location evidence="1">Membrane</location>
        <topology evidence="1">Multi-pass membrane protein</topology>
    </subcellularLocation>
</comment>
<feature type="signal peptide" evidence="5">
    <location>
        <begin position="1"/>
        <end position="23"/>
    </location>
</feature>
<keyword evidence="5" id="KW-0732">Signal</keyword>
<feature type="chain" id="PRO_5042030203" description="NnrU domain-containing protein" evidence="5">
    <location>
        <begin position="24"/>
        <end position="378"/>
    </location>
</feature>
<evidence type="ECO:0000259" key="6">
    <source>
        <dbReference type="Pfam" id="PF07298"/>
    </source>
</evidence>
<gene>
    <name evidence="7" type="ORF">CYCCA115_LOCUS57</name>
</gene>
<keyword evidence="8" id="KW-1185">Reference proteome</keyword>
<evidence type="ECO:0000256" key="1">
    <source>
        <dbReference type="ARBA" id="ARBA00004141"/>
    </source>
</evidence>
<evidence type="ECO:0000313" key="8">
    <source>
        <dbReference type="Proteomes" id="UP001295423"/>
    </source>
</evidence>
<evidence type="ECO:0000256" key="3">
    <source>
        <dbReference type="ARBA" id="ARBA00022989"/>
    </source>
</evidence>
<dbReference type="InterPro" id="IPR009915">
    <property type="entry name" value="NnrU_dom"/>
</dbReference>
<comment type="caution">
    <text evidence="7">The sequence shown here is derived from an EMBL/GenBank/DDBJ whole genome shotgun (WGS) entry which is preliminary data.</text>
</comment>
<dbReference type="EMBL" id="CAKOGP040000001">
    <property type="protein sequence ID" value="CAJ1890864.1"/>
    <property type="molecule type" value="Genomic_DNA"/>
</dbReference>
<keyword evidence="3" id="KW-1133">Transmembrane helix</keyword>
<evidence type="ECO:0000313" key="7">
    <source>
        <dbReference type="EMBL" id="CAJ1890864.1"/>
    </source>
</evidence>
<dbReference type="Proteomes" id="UP001295423">
    <property type="component" value="Unassembled WGS sequence"/>
</dbReference>
<reference evidence="7" key="1">
    <citation type="submission" date="2023-08" db="EMBL/GenBank/DDBJ databases">
        <authorList>
            <person name="Audoor S."/>
            <person name="Bilcke G."/>
        </authorList>
    </citation>
    <scope>NUCLEOTIDE SEQUENCE</scope>
</reference>
<evidence type="ECO:0000256" key="4">
    <source>
        <dbReference type="ARBA" id="ARBA00023136"/>
    </source>
</evidence>
<proteinExistence type="predicted"/>
<dbReference type="Pfam" id="PF07298">
    <property type="entry name" value="NnrU"/>
    <property type="match status" value="1"/>
</dbReference>
<dbReference type="GO" id="GO:0016020">
    <property type="term" value="C:membrane"/>
    <property type="evidence" value="ECO:0007669"/>
    <property type="project" value="UniProtKB-SubCell"/>
</dbReference>
<evidence type="ECO:0000256" key="2">
    <source>
        <dbReference type="ARBA" id="ARBA00022692"/>
    </source>
</evidence>
<name>A0AAD2FEU2_9STRA</name>
<keyword evidence="4" id="KW-0472">Membrane</keyword>